<reference evidence="1 2" key="1">
    <citation type="journal article" date="2023" name="Plant Biotechnol. J.">
        <title>Chromosome-level wild Hevea brasiliensis genome provides new tools for genomic-assisted breeding and valuable loci to elevate rubber yield.</title>
        <authorList>
            <person name="Cheng H."/>
            <person name="Song X."/>
            <person name="Hu Y."/>
            <person name="Wu T."/>
            <person name="Yang Q."/>
            <person name="An Z."/>
            <person name="Feng S."/>
            <person name="Deng Z."/>
            <person name="Wu W."/>
            <person name="Zeng X."/>
            <person name="Tu M."/>
            <person name="Wang X."/>
            <person name="Huang H."/>
        </authorList>
    </citation>
    <scope>NUCLEOTIDE SEQUENCE [LARGE SCALE GENOMIC DNA]</scope>
    <source>
        <strain evidence="1">MT/VB/25A 57/8</strain>
    </source>
</reference>
<comment type="caution">
    <text evidence="1">The sequence shown here is derived from an EMBL/GenBank/DDBJ whole genome shotgun (WGS) entry which is preliminary data.</text>
</comment>
<organism evidence="1 2">
    <name type="scientific">Hevea brasiliensis</name>
    <name type="common">Para rubber tree</name>
    <name type="synonym">Siphonia brasiliensis</name>
    <dbReference type="NCBI Taxonomy" id="3981"/>
    <lineage>
        <taxon>Eukaryota</taxon>
        <taxon>Viridiplantae</taxon>
        <taxon>Streptophyta</taxon>
        <taxon>Embryophyta</taxon>
        <taxon>Tracheophyta</taxon>
        <taxon>Spermatophyta</taxon>
        <taxon>Magnoliopsida</taxon>
        <taxon>eudicotyledons</taxon>
        <taxon>Gunneridae</taxon>
        <taxon>Pentapetalae</taxon>
        <taxon>rosids</taxon>
        <taxon>fabids</taxon>
        <taxon>Malpighiales</taxon>
        <taxon>Euphorbiaceae</taxon>
        <taxon>Crotonoideae</taxon>
        <taxon>Micrandreae</taxon>
        <taxon>Hevea</taxon>
    </lineage>
</organism>
<accession>A0ABQ9LQ35</accession>
<name>A0ABQ9LQ35_HEVBR</name>
<evidence type="ECO:0000313" key="1">
    <source>
        <dbReference type="EMBL" id="KAJ9170084.1"/>
    </source>
</evidence>
<dbReference type="Proteomes" id="UP001174677">
    <property type="component" value="Chromosome 10"/>
</dbReference>
<keyword evidence="2" id="KW-1185">Reference proteome</keyword>
<gene>
    <name evidence="1" type="ORF">P3X46_018218</name>
</gene>
<dbReference type="EMBL" id="JARPOI010000010">
    <property type="protein sequence ID" value="KAJ9170084.1"/>
    <property type="molecule type" value="Genomic_DNA"/>
</dbReference>
<evidence type="ECO:0000313" key="2">
    <source>
        <dbReference type="Proteomes" id="UP001174677"/>
    </source>
</evidence>
<sequence length="159" mass="18474">MILHFFCNRNGSFSIDSGNLKSLKSASLNLGANLHEEFQEKGLVQLLESISYVRTLEIDIAIIQALYMQNMHIAFNNLQHLVVNVDKLQHHHIAEIASFLEGLRLDLDNLRTLVKVKLNLLNLRWVVEFSKHQSLSPLYDRFIRIHVFCFLQFVKSLKM</sequence>
<protein>
    <submittedName>
        <fullName evidence="1">Uncharacterized protein</fullName>
    </submittedName>
</protein>
<proteinExistence type="predicted"/>